<keyword evidence="1" id="KW-0812">Transmembrane</keyword>
<dbReference type="CDD" id="cd05380">
    <property type="entry name" value="CAP_euk"/>
    <property type="match status" value="1"/>
</dbReference>
<dbReference type="Gene3D" id="3.40.33.10">
    <property type="entry name" value="CAP"/>
    <property type="match status" value="1"/>
</dbReference>
<proteinExistence type="predicted"/>
<dbReference type="PROSITE" id="PS01010">
    <property type="entry name" value="CRISP_2"/>
    <property type="match status" value="1"/>
</dbReference>
<dbReference type="GO" id="GO:0005576">
    <property type="term" value="C:extracellular region"/>
    <property type="evidence" value="ECO:0007669"/>
    <property type="project" value="UniProtKB-SubCell"/>
</dbReference>
<dbReference type="PRINTS" id="PR00837">
    <property type="entry name" value="V5TPXLIKE"/>
</dbReference>
<dbReference type="EMBL" id="QKKF02037264">
    <property type="protein sequence ID" value="RZF32315.1"/>
    <property type="molecule type" value="Genomic_DNA"/>
</dbReference>
<organism evidence="3 4">
    <name type="scientific">Laodelphax striatellus</name>
    <name type="common">Small brown planthopper</name>
    <name type="synonym">Delphax striatella</name>
    <dbReference type="NCBI Taxonomy" id="195883"/>
    <lineage>
        <taxon>Eukaryota</taxon>
        <taxon>Metazoa</taxon>
        <taxon>Ecdysozoa</taxon>
        <taxon>Arthropoda</taxon>
        <taxon>Hexapoda</taxon>
        <taxon>Insecta</taxon>
        <taxon>Pterygota</taxon>
        <taxon>Neoptera</taxon>
        <taxon>Paraneoptera</taxon>
        <taxon>Hemiptera</taxon>
        <taxon>Auchenorrhyncha</taxon>
        <taxon>Fulgoroidea</taxon>
        <taxon>Delphacidae</taxon>
        <taxon>Criomorphinae</taxon>
        <taxon>Laodelphax</taxon>
    </lineage>
</organism>
<keyword evidence="1" id="KW-0472">Membrane</keyword>
<dbReference type="OrthoDB" id="289431at2759"/>
<gene>
    <name evidence="3" type="ORF">LSTR_LSTR001779</name>
</gene>
<dbReference type="STRING" id="195883.A0A482WFJ5"/>
<dbReference type="PROSITE" id="PS01009">
    <property type="entry name" value="CRISP_1"/>
    <property type="match status" value="1"/>
</dbReference>
<dbReference type="AlphaFoldDB" id="A0A482WFJ5"/>
<reference evidence="3 4" key="1">
    <citation type="journal article" date="2017" name="Gigascience">
        <title>Genome sequence of the small brown planthopper, Laodelphax striatellus.</title>
        <authorList>
            <person name="Zhu J."/>
            <person name="Jiang F."/>
            <person name="Wang X."/>
            <person name="Yang P."/>
            <person name="Bao Y."/>
            <person name="Zhao W."/>
            <person name="Wang W."/>
            <person name="Lu H."/>
            <person name="Wang Q."/>
            <person name="Cui N."/>
            <person name="Li J."/>
            <person name="Chen X."/>
            <person name="Luo L."/>
            <person name="Yu J."/>
            <person name="Kang L."/>
            <person name="Cui F."/>
        </authorList>
    </citation>
    <scope>NUCLEOTIDE SEQUENCE [LARGE SCALE GENOMIC DNA]</scope>
    <source>
        <strain evidence="3">Lst14</strain>
    </source>
</reference>
<feature type="domain" description="SCP" evidence="2">
    <location>
        <begin position="52"/>
        <end position="211"/>
    </location>
</feature>
<feature type="transmembrane region" description="Helical" evidence="1">
    <location>
        <begin position="6"/>
        <end position="27"/>
    </location>
</feature>
<name>A0A482WFJ5_LAOST</name>
<dbReference type="SMART" id="SM00198">
    <property type="entry name" value="SCP"/>
    <property type="match status" value="1"/>
</dbReference>
<accession>A0A482WFJ5</accession>
<dbReference type="Pfam" id="PF00188">
    <property type="entry name" value="CAP"/>
    <property type="match status" value="1"/>
</dbReference>
<sequence length="238" mass="27576">MGLSTKIYSFLLIAILIIVSIVMTIIMKTIMDKLFGRHSFNGETQDKTARGKDIDVIVNTHNKLRATVALGQLQRQPPAQNMQKMTWDDQLASRAQYWAEQHMFKHDRDRDKNIGQNLYIVMFGGPHSNKRQHNFTEAITDWYEEHVHYTYKQLERGDSADRRTQTGHYTQVVWANTDKVGCGFASFYQTEMKQDQILYVCNYAPSGNYEEEYPYIAGKPNCKAHGMSYSDIDGLCRR</sequence>
<dbReference type="PANTHER" id="PTHR10334">
    <property type="entry name" value="CYSTEINE-RICH SECRETORY PROTEIN-RELATED"/>
    <property type="match status" value="1"/>
</dbReference>
<dbReference type="PRINTS" id="PR00838">
    <property type="entry name" value="V5ALLERGEN"/>
</dbReference>
<protein>
    <recommendedName>
        <fullName evidence="2">SCP domain-containing protein</fullName>
    </recommendedName>
</protein>
<evidence type="ECO:0000256" key="1">
    <source>
        <dbReference type="SAM" id="Phobius"/>
    </source>
</evidence>
<dbReference type="SMR" id="A0A482WFJ5"/>
<dbReference type="InParanoid" id="A0A482WFJ5"/>
<dbReference type="InterPro" id="IPR002413">
    <property type="entry name" value="V5_allergen-like"/>
</dbReference>
<evidence type="ECO:0000313" key="3">
    <source>
        <dbReference type="EMBL" id="RZF32315.1"/>
    </source>
</evidence>
<evidence type="ECO:0000313" key="4">
    <source>
        <dbReference type="Proteomes" id="UP000291343"/>
    </source>
</evidence>
<dbReference type="Proteomes" id="UP000291343">
    <property type="component" value="Unassembled WGS sequence"/>
</dbReference>
<dbReference type="InterPro" id="IPR001283">
    <property type="entry name" value="CRISP-related"/>
</dbReference>
<dbReference type="InterPro" id="IPR035940">
    <property type="entry name" value="CAP_sf"/>
</dbReference>
<dbReference type="SUPFAM" id="SSF55797">
    <property type="entry name" value="PR-1-like"/>
    <property type="match status" value="1"/>
</dbReference>
<comment type="caution">
    <text evidence="3">The sequence shown here is derived from an EMBL/GenBank/DDBJ whole genome shotgun (WGS) entry which is preliminary data.</text>
</comment>
<keyword evidence="4" id="KW-1185">Reference proteome</keyword>
<dbReference type="InterPro" id="IPR014044">
    <property type="entry name" value="CAP_dom"/>
</dbReference>
<keyword evidence="1" id="KW-1133">Transmembrane helix</keyword>
<evidence type="ECO:0000259" key="2">
    <source>
        <dbReference type="SMART" id="SM00198"/>
    </source>
</evidence>
<dbReference type="InterPro" id="IPR018244">
    <property type="entry name" value="Allrgn_V5/Tpx1_CS"/>
</dbReference>